<evidence type="ECO:0000313" key="2">
    <source>
        <dbReference type="EMBL" id="OIQ93628.1"/>
    </source>
</evidence>
<accession>A0A1J5RNH2</accession>
<dbReference type="AlphaFoldDB" id="A0A1J5RNH2"/>
<name>A0A1J5RNH2_9ZZZZ</name>
<dbReference type="EMBL" id="MLJW01000203">
    <property type="protein sequence ID" value="OIQ93628.1"/>
    <property type="molecule type" value="Genomic_DNA"/>
</dbReference>
<reference evidence="2" key="1">
    <citation type="submission" date="2016-10" db="EMBL/GenBank/DDBJ databases">
        <title>Sequence of Gallionella enrichment culture.</title>
        <authorList>
            <person name="Poehlein A."/>
            <person name="Muehling M."/>
            <person name="Daniel R."/>
        </authorList>
    </citation>
    <scope>NUCLEOTIDE SEQUENCE</scope>
</reference>
<dbReference type="InterPro" id="IPR001357">
    <property type="entry name" value="BRCT_dom"/>
</dbReference>
<gene>
    <name evidence="2" type="ORF">GALL_243870</name>
</gene>
<comment type="caution">
    <text evidence="2">The sequence shown here is derived from an EMBL/GenBank/DDBJ whole genome shotgun (WGS) entry which is preliminary data.</text>
</comment>
<sequence>MAEMMQLRNELNHIGNNFNQAVKKLHTLDHVPEIKTWVILNENSKKTFFQKIDEIKNRINKISDQWLQ</sequence>
<proteinExistence type="predicted"/>
<protein>
    <recommendedName>
        <fullName evidence="1">BRCT domain-containing protein</fullName>
    </recommendedName>
</protein>
<evidence type="ECO:0000259" key="1">
    <source>
        <dbReference type="PROSITE" id="PS50172"/>
    </source>
</evidence>
<organism evidence="2">
    <name type="scientific">mine drainage metagenome</name>
    <dbReference type="NCBI Taxonomy" id="410659"/>
    <lineage>
        <taxon>unclassified sequences</taxon>
        <taxon>metagenomes</taxon>
        <taxon>ecological metagenomes</taxon>
    </lineage>
</organism>
<dbReference type="PROSITE" id="PS50172">
    <property type="entry name" value="BRCT"/>
    <property type="match status" value="1"/>
</dbReference>
<feature type="domain" description="BRCT" evidence="1">
    <location>
        <begin position="1"/>
        <end position="68"/>
    </location>
</feature>